<dbReference type="AlphaFoldDB" id="Q6LII2"/>
<reference evidence="2" key="1">
    <citation type="journal article" date="2005" name="Science">
        <title>Life at depth: Photobacterium profundum genome sequence and expression analysis.</title>
        <authorList>
            <person name="Vezzi A."/>
            <person name="Campanaro S."/>
            <person name="D'Angelo M."/>
            <person name="Simonato F."/>
            <person name="Vitulo N."/>
            <person name="Lauro F.M."/>
            <person name="Cestaro A."/>
            <person name="Malacrida G."/>
            <person name="Simionati B."/>
            <person name="Cannata N."/>
            <person name="Romualdi C."/>
            <person name="Bartlett D.H."/>
            <person name="Valle G."/>
        </authorList>
    </citation>
    <scope>NUCLEOTIDE SEQUENCE [LARGE SCALE GENOMIC DNA]</scope>
    <source>
        <strain evidence="2">ATCC BAA-1253 / SS9</strain>
    </source>
</reference>
<accession>Q6LII2</accession>
<protein>
    <submittedName>
        <fullName evidence="1">Uncharacterized protein</fullName>
    </submittedName>
</protein>
<proteinExistence type="predicted"/>
<name>Q6LII2_PHOPR</name>
<evidence type="ECO:0000313" key="1">
    <source>
        <dbReference type="EMBL" id="CAG22898.1"/>
    </source>
</evidence>
<sequence>MMPEIDRYLSIKNSIPNWLPSPAYIEIQWGKNLLEMKVHSWSYVVRFGRVIQNYKIDYNLFNVNRKAEYIECTRLFHVDTLAQLIISILTDQF</sequence>
<gene>
    <name evidence="1" type="ordered locus">PBPRB1026</name>
</gene>
<evidence type="ECO:0000313" key="2">
    <source>
        <dbReference type="Proteomes" id="UP000000593"/>
    </source>
</evidence>
<dbReference type="KEGG" id="ppr:PBPRB1026"/>
<dbReference type="Proteomes" id="UP000000593">
    <property type="component" value="Chromosome 2"/>
</dbReference>
<dbReference type="EMBL" id="CR378678">
    <property type="protein sequence ID" value="CAG22898.1"/>
    <property type="molecule type" value="Genomic_DNA"/>
</dbReference>
<keyword evidence="2" id="KW-1185">Reference proteome</keyword>
<dbReference type="HOGENOM" id="CLU_2397075_0_0_6"/>
<organism evidence="1 2">
    <name type="scientific">Photobacterium profundum (strain SS9)</name>
    <dbReference type="NCBI Taxonomy" id="298386"/>
    <lineage>
        <taxon>Bacteria</taxon>
        <taxon>Pseudomonadati</taxon>
        <taxon>Pseudomonadota</taxon>
        <taxon>Gammaproteobacteria</taxon>
        <taxon>Vibrionales</taxon>
        <taxon>Vibrionaceae</taxon>
        <taxon>Photobacterium</taxon>
    </lineage>
</organism>